<protein>
    <recommendedName>
        <fullName evidence="2">MORN repeat-containing protein</fullName>
    </recommendedName>
</protein>
<gene>
    <name evidence="1" type="ORF">Gaeavirus8_5</name>
</gene>
<organism evidence="1">
    <name type="scientific">Gaeavirus sp</name>
    <dbReference type="NCBI Taxonomy" id="2487767"/>
    <lineage>
        <taxon>Viruses</taxon>
        <taxon>Varidnaviria</taxon>
        <taxon>Bamfordvirae</taxon>
        <taxon>Nucleocytoviricota</taxon>
        <taxon>Megaviricetes</taxon>
        <taxon>Imitervirales</taxon>
        <taxon>Mimiviridae</taxon>
        <taxon>Klosneuvirinae</taxon>
    </lineage>
</organism>
<name>A0A3G5A0R0_9VIRU</name>
<dbReference type="InterPro" id="IPR011652">
    <property type="entry name" value="MORN_2"/>
</dbReference>
<evidence type="ECO:0000313" key="1">
    <source>
        <dbReference type="EMBL" id="AYV80074.1"/>
    </source>
</evidence>
<evidence type="ECO:0008006" key="2">
    <source>
        <dbReference type="Google" id="ProtNLM"/>
    </source>
</evidence>
<dbReference type="SUPFAM" id="SSF82185">
    <property type="entry name" value="Histone H3 K4-specific methyltransferase SET7/9 N-terminal domain"/>
    <property type="match status" value="1"/>
</dbReference>
<proteinExistence type="predicted"/>
<sequence>MDTIKTLYHKYISNEQYIYASSGKYIIILIESPDALINDNTAYIVNPLYALYHTNKAQVISVFDKTNPSSTIKILQHNNYKQNIYRNDNNSHIITFESGKTTIDSNCTKYDITDILITRGIKYFKSIERAYLYNLLEHNTTFSGLYKEWDHTGTLRTEIQCLHGKRHGIETTYITNNSIPFKRSTTTYSNGIQSGIKTIYFPDNKICRTITFKDNKEHGLATSYFKSGSPSEQSTYDNGIQSGPYTKYYITGEPLETGVFADNFPIPGTWKTHIPKKSQKIE</sequence>
<reference evidence="1" key="1">
    <citation type="submission" date="2018-10" db="EMBL/GenBank/DDBJ databases">
        <title>Hidden diversity of soil giant viruses.</title>
        <authorList>
            <person name="Schulz F."/>
            <person name="Alteio L."/>
            <person name="Goudeau D."/>
            <person name="Ryan E.M."/>
            <person name="Malmstrom R.R."/>
            <person name="Blanchard J."/>
            <person name="Woyke T."/>
        </authorList>
    </citation>
    <scope>NUCLEOTIDE SEQUENCE</scope>
    <source>
        <strain evidence="1">GAV1</strain>
    </source>
</reference>
<accession>A0A3G5A0R0</accession>
<dbReference type="Gene3D" id="2.20.110.10">
    <property type="entry name" value="Histone H3 K4-specific methyltransferase SET7/9 N-terminal domain"/>
    <property type="match status" value="2"/>
</dbReference>
<dbReference type="EMBL" id="MK072206">
    <property type="protein sequence ID" value="AYV80074.1"/>
    <property type="molecule type" value="Genomic_DNA"/>
</dbReference>
<dbReference type="Pfam" id="PF07661">
    <property type="entry name" value="MORN_2"/>
    <property type="match status" value="1"/>
</dbReference>